<dbReference type="PANTHER" id="PTHR33110">
    <property type="entry name" value="F-BOX/KELCH-REPEAT PROTEIN-RELATED"/>
    <property type="match status" value="1"/>
</dbReference>
<accession>A0AAV5J306</accession>
<sequence>MAEVNRRRIGGDSAGWGWADLPTDLIGKIIEKLSWVDRIRLPAVCKSWTALRGLALDAPDLPWMLKFRTEGTLFEMFDPCEKKKYVSDKWIEGNDKGIFADATIRCSRLGWLLLRSRTRDHSDPRSYIVSTFLFSPFTGEVIKLPKLEQDYYFNNVATFSMNSTSPECIVFIFWRTCYTAGFSTYRLGDKAWKTSKLDDARYQSYNLCLIDATYVAGSFYCLFADGDVGVLDTALQQWNLLEQCGRKLSDASRYRPPKFLTSDTDLRLFKYGNPLGGHIWKYDFSEKYWLHEQSYSNQEIFICSGLAVQDAGGEASELVNKRFEAFDGESIKPAKGGMFAEFYEWLPKDNMSEEVQKIWFDQRLVWRKQDLLKPSEVAYPFI</sequence>
<dbReference type="Pfam" id="PF00646">
    <property type="entry name" value="F-box"/>
    <property type="match status" value="1"/>
</dbReference>
<name>A0AAV5J306_9ROSI</name>
<protein>
    <recommendedName>
        <fullName evidence="5">F-box domain-containing protein</fullName>
    </recommendedName>
</protein>
<dbReference type="CDD" id="cd09917">
    <property type="entry name" value="F-box_SF"/>
    <property type="match status" value="1"/>
</dbReference>
<reference evidence="3 4" key="1">
    <citation type="journal article" date="2021" name="Commun. Biol.">
        <title>The genome of Shorea leprosula (Dipterocarpaceae) highlights the ecological relevance of drought in aseasonal tropical rainforests.</title>
        <authorList>
            <person name="Ng K.K.S."/>
            <person name="Kobayashi M.J."/>
            <person name="Fawcett J.A."/>
            <person name="Hatakeyama M."/>
            <person name="Paape T."/>
            <person name="Ng C.H."/>
            <person name="Ang C.C."/>
            <person name="Tnah L.H."/>
            <person name="Lee C.T."/>
            <person name="Nishiyama T."/>
            <person name="Sese J."/>
            <person name="O'Brien M.J."/>
            <person name="Copetti D."/>
            <person name="Mohd Noor M.I."/>
            <person name="Ong R.C."/>
            <person name="Putra M."/>
            <person name="Sireger I.Z."/>
            <person name="Indrioko S."/>
            <person name="Kosugi Y."/>
            <person name="Izuno A."/>
            <person name="Isagi Y."/>
            <person name="Lee S.L."/>
            <person name="Shimizu K.K."/>
        </authorList>
    </citation>
    <scope>NUCLEOTIDE SEQUENCE [LARGE SCALE GENOMIC DNA]</scope>
    <source>
        <strain evidence="3">214</strain>
    </source>
</reference>
<evidence type="ECO:0000259" key="2">
    <source>
        <dbReference type="Pfam" id="PF03478"/>
    </source>
</evidence>
<dbReference type="InterPro" id="IPR001810">
    <property type="entry name" value="F-box_dom"/>
</dbReference>
<proteinExistence type="predicted"/>
<feature type="domain" description="KIB1-4 beta-propeller" evidence="2">
    <location>
        <begin position="106"/>
        <end position="238"/>
    </location>
</feature>
<evidence type="ECO:0008006" key="5">
    <source>
        <dbReference type="Google" id="ProtNLM"/>
    </source>
</evidence>
<dbReference type="SUPFAM" id="SSF81383">
    <property type="entry name" value="F-box domain"/>
    <property type="match status" value="1"/>
</dbReference>
<keyword evidence="4" id="KW-1185">Reference proteome</keyword>
<dbReference type="InterPro" id="IPR005174">
    <property type="entry name" value="KIB1-4_b-propeller"/>
</dbReference>
<dbReference type="Gene3D" id="1.20.1280.50">
    <property type="match status" value="1"/>
</dbReference>
<dbReference type="InterPro" id="IPR036047">
    <property type="entry name" value="F-box-like_dom_sf"/>
</dbReference>
<evidence type="ECO:0000259" key="1">
    <source>
        <dbReference type="Pfam" id="PF00646"/>
    </source>
</evidence>
<dbReference type="AlphaFoldDB" id="A0AAV5J306"/>
<comment type="caution">
    <text evidence="3">The sequence shown here is derived from an EMBL/GenBank/DDBJ whole genome shotgun (WGS) entry which is preliminary data.</text>
</comment>
<dbReference type="Pfam" id="PF03478">
    <property type="entry name" value="Beta-prop_KIB1-4"/>
    <property type="match status" value="1"/>
</dbReference>
<evidence type="ECO:0000313" key="3">
    <source>
        <dbReference type="EMBL" id="GKV08964.1"/>
    </source>
</evidence>
<evidence type="ECO:0000313" key="4">
    <source>
        <dbReference type="Proteomes" id="UP001054252"/>
    </source>
</evidence>
<feature type="domain" description="F-box" evidence="1">
    <location>
        <begin position="18"/>
        <end position="48"/>
    </location>
</feature>
<dbReference type="Proteomes" id="UP001054252">
    <property type="component" value="Unassembled WGS sequence"/>
</dbReference>
<dbReference type="EMBL" id="BPVZ01000029">
    <property type="protein sequence ID" value="GKV08964.1"/>
    <property type="molecule type" value="Genomic_DNA"/>
</dbReference>
<organism evidence="3 4">
    <name type="scientific">Rubroshorea leprosula</name>
    <dbReference type="NCBI Taxonomy" id="152421"/>
    <lineage>
        <taxon>Eukaryota</taxon>
        <taxon>Viridiplantae</taxon>
        <taxon>Streptophyta</taxon>
        <taxon>Embryophyta</taxon>
        <taxon>Tracheophyta</taxon>
        <taxon>Spermatophyta</taxon>
        <taxon>Magnoliopsida</taxon>
        <taxon>eudicotyledons</taxon>
        <taxon>Gunneridae</taxon>
        <taxon>Pentapetalae</taxon>
        <taxon>rosids</taxon>
        <taxon>malvids</taxon>
        <taxon>Malvales</taxon>
        <taxon>Dipterocarpaceae</taxon>
        <taxon>Rubroshorea</taxon>
    </lineage>
</organism>
<gene>
    <name evidence="3" type="ORF">SLEP1_g20533</name>
</gene>